<dbReference type="EMBL" id="LBBT01000145">
    <property type="protein sequence ID" value="KKY01821.1"/>
    <property type="molecule type" value="Genomic_DNA"/>
</dbReference>
<name>A0A0M3DI44_9FIRM</name>
<comment type="caution">
    <text evidence="1">The sequence shown here is derived from an EMBL/GenBank/DDBJ whole genome shotgun (WGS) entry which is preliminary data.</text>
</comment>
<protein>
    <recommendedName>
        <fullName evidence="3">Chemotaxis methyl-accepting receptor HlyB-like 4HB MCP domain-containing protein</fullName>
    </recommendedName>
</protein>
<gene>
    <name evidence="1" type="ORF">VN21_06675</name>
</gene>
<dbReference type="AlphaFoldDB" id="A0A0M3DI44"/>
<accession>A0A0M3DI44</accession>
<proteinExistence type="predicted"/>
<organism evidence="1 2">
    <name type="scientific">Paraclostridium benzoelyticum</name>
    <dbReference type="NCBI Taxonomy" id="1629550"/>
    <lineage>
        <taxon>Bacteria</taxon>
        <taxon>Bacillati</taxon>
        <taxon>Bacillota</taxon>
        <taxon>Clostridia</taxon>
        <taxon>Peptostreptococcales</taxon>
        <taxon>Peptostreptococcaceae</taxon>
        <taxon>Paraclostridium</taxon>
    </lineage>
</organism>
<dbReference type="RefSeq" id="WP_046822569.1">
    <property type="nucleotide sequence ID" value="NZ_JBCLWQ010000002.1"/>
</dbReference>
<keyword evidence="2" id="KW-1185">Reference proteome</keyword>
<dbReference type="PATRIC" id="fig|1629550.3.peg.778"/>
<evidence type="ECO:0008006" key="3">
    <source>
        <dbReference type="Google" id="ProtNLM"/>
    </source>
</evidence>
<evidence type="ECO:0000313" key="2">
    <source>
        <dbReference type="Proteomes" id="UP000034407"/>
    </source>
</evidence>
<evidence type="ECO:0000313" key="1">
    <source>
        <dbReference type="EMBL" id="KKY01821.1"/>
    </source>
</evidence>
<reference evidence="1 2" key="1">
    <citation type="submission" date="2015-04" db="EMBL/GenBank/DDBJ databases">
        <title>Microcin producing Clostridium sp. JC272T.</title>
        <authorList>
            <person name="Jyothsna T."/>
            <person name="Sasikala C."/>
            <person name="Ramana C."/>
        </authorList>
    </citation>
    <scope>NUCLEOTIDE SEQUENCE [LARGE SCALE GENOMIC DNA]</scope>
    <source>
        <strain evidence="1 2">JC272</strain>
    </source>
</reference>
<dbReference type="Proteomes" id="UP000034407">
    <property type="component" value="Unassembled WGS sequence"/>
</dbReference>
<dbReference type="OrthoDB" id="1750840at2"/>
<sequence>MKYIGLLASSVCVVVVLLINSYYSIINLDIQKISSYVVESNMILEDIITKEERDLKDNKEYIDRLQNLKKCIEDTKTSFFTSKYKDYRIKSVENMIESISNDKKNNEHLNMVKKYNELSEKELDSILEKNFFEVTYLYTLAYE</sequence>